<keyword evidence="3 5" id="KW-1133">Transmembrane helix</keyword>
<dbReference type="InterPro" id="IPR001902">
    <property type="entry name" value="SLC26A/SulP_fam"/>
</dbReference>
<comment type="caution">
    <text evidence="7">The sequence shown here is derived from an EMBL/GenBank/DDBJ whole genome shotgun (WGS) entry which is preliminary data.</text>
</comment>
<reference evidence="7 8" key="1">
    <citation type="submission" date="2018-11" db="EMBL/GenBank/DDBJ databases">
        <authorList>
            <person name="Zhou Z."/>
            <person name="Wang G."/>
        </authorList>
    </citation>
    <scope>NUCLEOTIDE SEQUENCE [LARGE SCALE GENOMIC DNA]</scope>
    <source>
        <strain evidence="7 8">KCTC52004</strain>
    </source>
</reference>
<feature type="transmembrane region" description="Helical" evidence="5">
    <location>
        <begin position="92"/>
        <end position="112"/>
    </location>
</feature>
<evidence type="ECO:0000256" key="5">
    <source>
        <dbReference type="SAM" id="Phobius"/>
    </source>
</evidence>
<feature type="transmembrane region" description="Helical" evidence="5">
    <location>
        <begin position="354"/>
        <end position="383"/>
    </location>
</feature>
<dbReference type="PANTHER" id="PTHR11814">
    <property type="entry name" value="SULFATE TRANSPORTER"/>
    <property type="match status" value="1"/>
</dbReference>
<keyword evidence="4 5" id="KW-0472">Membrane</keyword>
<dbReference type="GO" id="GO:0055085">
    <property type="term" value="P:transmembrane transport"/>
    <property type="evidence" value="ECO:0007669"/>
    <property type="project" value="InterPro"/>
</dbReference>
<protein>
    <submittedName>
        <fullName evidence="7">SulP family inorganic anion transporter</fullName>
    </submittedName>
</protein>
<dbReference type="Proteomes" id="UP000271925">
    <property type="component" value="Unassembled WGS sequence"/>
</dbReference>
<evidence type="ECO:0000313" key="7">
    <source>
        <dbReference type="EMBL" id="RRB02763.1"/>
    </source>
</evidence>
<evidence type="ECO:0000256" key="3">
    <source>
        <dbReference type="ARBA" id="ARBA00022989"/>
    </source>
</evidence>
<name>A0A3P1BPC7_9BACT</name>
<evidence type="ECO:0000256" key="1">
    <source>
        <dbReference type="ARBA" id="ARBA00004141"/>
    </source>
</evidence>
<dbReference type="AlphaFoldDB" id="A0A3P1BPC7"/>
<dbReference type="SUPFAM" id="SSF52091">
    <property type="entry name" value="SpoIIaa-like"/>
    <property type="match status" value="1"/>
</dbReference>
<dbReference type="OrthoDB" id="9769739at2"/>
<feature type="transmembrane region" description="Helical" evidence="5">
    <location>
        <begin position="312"/>
        <end position="334"/>
    </location>
</feature>
<organism evidence="7 8">
    <name type="scientific">Larkinella rosea</name>
    <dbReference type="NCBI Taxonomy" id="2025312"/>
    <lineage>
        <taxon>Bacteria</taxon>
        <taxon>Pseudomonadati</taxon>
        <taxon>Bacteroidota</taxon>
        <taxon>Cytophagia</taxon>
        <taxon>Cytophagales</taxon>
        <taxon>Spirosomataceae</taxon>
        <taxon>Larkinella</taxon>
    </lineage>
</organism>
<dbReference type="RefSeq" id="WP_124876926.1">
    <property type="nucleotide sequence ID" value="NZ_RQJO01000009.1"/>
</dbReference>
<feature type="transmembrane region" description="Helical" evidence="5">
    <location>
        <begin position="273"/>
        <end position="292"/>
    </location>
</feature>
<dbReference type="EMBL" id="RQJO01000009">
    <property type="protein sequence ID" value="RRB02763.1"/>
    <property type="molecule type" value="Genomic_DNA"/>
</dbReference>
<dbReference type="InterPro" id="IPR036513">
    <property type="entry name" value="STAS_dom_sf"/>
</dbReference>
<comment type="subcellular location">
    <subcellularLocation>
        <location evidence="1">Membrane</location>
        <topology evidence="1">Multi-pass membrane protein</topology>
    </subcellularLocation>
</comment>
<dbReference type="GO" id="GO:0016020">
    <property type="term" value="C:membrane"/>
    <property type="evidence" value="ECO:0007669"/>
    <property type="project" value="UniProtKB-SubCell"/>
</dbReference>
<feature type="transmembrane region" description="Helical" evidence="5">
    <location>
        <begin position="171"/>
        <end position="197"/>
    </location>
</feature>
<feature type="transmembrane region" description="Helical" evidence="5">
    <location>
        <begin position="21"/>
        <end position="41"/>
    </location>
</feature>
<evidence type="ECO:0000256" key="2">
    <source>
        <dbReference type="ARBA" id="ARBA00022692"/>
    </source>
</evidence>
<feature type="transmembrane region" description="Helical" evidence="5">
    <location>
        <begin position="404"/>
        <end position="436"/>
    </location>
</feature>
<evidence type="ECO:0000256" key="4">
    <source>
        <dbReference type="ARBA" id="ARBA00023136"/>
    </source>
</evidence>
<dbReference type="Pfam" id="PF00916">
    <property type="entry name" value="Sulfate_transp"/>
    <property type="match status" value="1"/>
</dbReference>
<feature type="transmembrane region" description="Helical" evidence="5">
    <location>
        <begin position="47"/>
        <end position="64"/>
    </location>
</feature>
<gene>
    <name evidence="7" type="ORF">EHT25_20175</name>
</gene>
<sequence>MKIFSPLKTLSNYSFSTFRSDLPAGLSVFLVALPLCLGIALASGAPLFSGLVAGMIGGLVIGLLSGSEVSVSGPAAGLAVIVADSISNLGEFNVFLTAVVLAGIIQLGLGFLKAGKFSGYFPDSVIRGLLVAIGLVIILKQIPHALGRDNDFEGEFEFSQLADGENTISEIYRAIVTASTGAVIISIASFLLLFIWGKAAKKGIGFFKNFPGALAVVILGIGLNELFKNFMPAWYMGTSAHQHMVQIPKIEAGKSIFSIFYFPDFTALTNPKVYITGITIAIVASLETLLNLEAADKLDVQKRVSSPDQEMVAQGLGNLISGLIGGLPVTSVIVRTSANVYGGGKTRVSSIVHGLFLTIAVFLGAPLLNLIPLACLAALLITVGYKLANPEVFKKTFREGINQFIPFVVTVIGIVFTDLLIGIGIGLVVGIVFVLYTNFQATFRVVRDGNKVLIKLQKDLYFLIKPQLKQALRDLQPGDQVLVDGTHAPFIDHDIYNILLDFEETAKTQHIKYELKNISTHKRSLRTHARTREVTISE</sequence>
<feature type="domain" description="SLC26A/SulP transporter" evidence="6">
    <location>
        <begin position="18"/>
        <end position="398"/>
    </location>
</feature>
<evidence type="ECO:0000313" key="8">
    <source>
        <dbReference type="Proteomes" id="UP000271925"/>
    </source>
</evidence>
<dbReference type="InterPro" id="IPR011547">
    <property type="entry name" value="SLC26A/SulP_dom"/>
</dbReference>
<proteinExistence type="predicted"/>
<feature type="transmembrane region" description="Helical" evidence="5">
    <location>
        <begin position="124"/>
        <end position="142"/>
    </location>
</feature>
<accession>A0A3P1BPC7</accession>
<evidence type="ECO:0000259" key="6">
    <source>
        <dbReference type="Pfam" id="PF00916"/>
    </source>
</evidence>
<keyword evidence="2 5" id="KW-0812">Transmembrane</keyword>
<feature type="transmembrane region" description="Helical" evidence="5">
    <location>
        <begin position="209"/>
        <end position="227"/>
    </location>
</feature>
<keyword evidence="8" id="KW-1185">Reference proteome</keyword>